<keyword evidence="2" id="KW-1185">Reference proteome</keyword>
<dbReference type="EMBL" id="MLYV02000233">
    <property type="protein sequence ID" value="PSS30917.1"/>
    <property type="molecule type" value="Genomic_DNA"/>
</dbReference>
<name>A0A2R6RLL6_9APHY</name>
<comment type="caution">
    <text evidence="1">The sequence shown here is derived from an EMBL/GenBank/DDBJ whole genome shotgun (WGS) entry which is preliminary data.</text>
</comment>
<evidence type="ECO:0000313" key="2">
    <source>
        <dbReference type="Proteomes" id="UP000186601"/>
    </source>
</evidence>
<dbReference type="AlphaFoldDB" id="A0A2R6RLL6"/>
<evidence type="ECO:0000313" key="1">
    <source>
        <dbReference type="EMBL" id="PSS30917.1"/>
    </source>
</evidence>
<dbReference type="OrthoDB" id="68611at2759"/>
<dbReference type="Proteomes" id="UP000186601">
    <property type="component" value="Unassembled WGS sequence"/>
</dbReference>
<organism evidence="1 2">
    <name type="scientific">Hermanssonia centrifuga</name>
    <dbReference type="NCBI Taxonomy" id="98765"/>
    <lineage>
        <taxon>Eukaryota</taxon>
        <taxon>Fungi</taxon>
        <taxon>Dikarya</taxon>
        <taxon>Basidiomycota</taxon>
        <taxon>Agaricomycotina</taxon>
        <taxon>Agaricomycetes</taxon>
        <taxon>Polyporales</taxon>
        <taxon>Meruliaceae</taxon>
        <taxon>Hermanssonia</taxon>
    </lineage>
</organism>
<dbReference type="STRING" id="98765.A0A2R6RLL6"/>
<proteinExistence type="predicted"/>
<accession>A0A2R6RLL6</accession>
<protein>
    <submittedName>
        <fullName evidence="1">Uncharacterized protein</fullName>
    </submittedName>
</protein>
<gene>
    <name evidence="1" type="ORF">PHLCEN_2v2542</name>
</gene>
<sequence>MTVVRWTSTNFERDIASTFTVIYQCLQMGLTLAFPHPGDPLVDKNEYIRLKDDLLRRSINLNENYSQAAFELRIGRLSCESDLHLFVVAQLMVREVRSIRPLIGIVEHLRRELAWGMPIRKPVNASRHGTYRFHRDPVNSPLQSPPLPEESKFTNSLEHSAQALGNALLECTNAVERTITLAFHQAEPPVQLLSWTPSSPVLPNATPSLRRKSGWTCSQLNVIRNAEATLRRTRDDAREQLRLVFNDIDMQQRDENADPHVPKDALNCSLAMIALLQVYMDILCALL</sequence>
<reference evidence="1 2" key="1">
    <citation type="submission" date="2018-02" db="EMBL/GenBank/DDBJ databases">
        <title>Genome sequence of the basidiomycete white-rot fungus Phlebia centrifuga.</title>
        <authorList>
            <person name="Granchi Z."/>
            <person name="Peng M."/>
            <person name="de Vries R.P."/>
            <person name="Hilden K."/>
            <person name="Makela M.R."/>
            <person name="Grigoriev I."/>
            <person name="Riley R."/>
        </authorList>
    </citation>
    <scope>NUCLEOTIDE SEQUENCE [LARGE SCALE GENOMIC DNA]</scope>
    <source>
        <strain evidence="1 2">FBCC195</strain>
    </source>
</reference>